<evidence type="ECO:0000313" key="2">
    <source>
        <dbReference type="Proteomes" id="UP000198599"/>
    </source>
</evidence>
<evidence type="ECO:0000313" key="1">
    <source>
        <dbReference type="EMBL" id="SFN69129.1"/>
    </source>
</evidence>
<keyword evidence="2" id="KW-1185">Reference proteome</keyword>
<dbReference type="EMBL" id="FOVP01000007">
    <property type="protein sequence ID" value="SFN69129.1"/>
    <property type="molecule type" value="Genomic_DNA"/>
</dbReference>
<dbReference type="Gene3D" id="2.60.40.10">
    <property type="entry name" value="Immunoglobulins"/>
    <property type="match status" value="7"/>
</dbReference>
<name>A0A1I5B3P2_9RHOB</name>
<dbReference type="OrthoDB" id="7858035at2"/>
<reference evidence="2" key="1">
    <citation type="submission" date="2016-10" db="EMBL/GenBank/DDBJ databases">
        <authorList>
            <person name="Varghese N."/>
            <person name="Submissions S."/>
        </authorList>
    </citation>
    <scope>NUCLEOTIDE SEQUENCE [LARGE SCALE GENOMIC DNA]</scope>
    <source>
        <strain evidence="2">DSM 28463</strain>
    </source>
</reference>
<organism evidence="1 2">
    <name type="scientific">Roseovarius lutimaris</name>
    <dbReference type="NCBI Taxonomy" id="1005928"/>
    <lineage>
        <taxon>Bacteria</taxon>
        <taxon>Pseudomonadati</taxon>
        <taxon>Pseudomonadota</taxon>
        <taxon>Alphaproteobacteria</taxon>
        <taxon>Rhodobacterales</taxon>
        <taxon>Roseobacteraceae</taxon>
        <taxon>Roseovarius</taxon>
    </lineage>
</organism>
<dbReference type="InterPro" id="IPR039329">
    <property type="entry name" value="SIAE"/>
</dbReference>
<dbReference type="InterPro" id="IPR013783">
    <property type="entry name" value="Ig-like_fold"/>
</dbReference>
<dbReference type="Proteomes" id="UP000198599">
    <property type="component" value="Unassembled WGS sequence"/>
</dbReference>
<dbReference type="GO" id="GO:0001681">
    <property type="term" value="F:sialate O-acetylesterase activity"/>
    <property type="evidence" value="ECO:0007669"/>
    <property type="project" value="InterPro"/>
</dbReference>
<dbReference type="RefSeq" id="WP_092836479.1">
    <property type="nucleotide sequence ID" value="NZ_FOVP01000007.1"/>
</dbReference>
<accession>A0A1I5B3P2</accession>
<dbReference type="NCBIfam" id="NF033510">
    <property type="entry name" value="Ca_tandemer"/>
    <property type="match status" value="6"/>
</dbReference>
<sequence length="1065" mass="108581">MRAIDYVARTSAGVSERGSVLAQDGVTVIPASQGQEISLNLRQTDIHGYSRDGGDLVITLADGRVVVLDDYYGGTGVAQTRLFISADGYLNEVSLIEGAEGTVYAQYGPTEQWGKWSPTEDLIFLSGDDVTVPVGGDDEVSMLGAGLLAGGSLLGLGGAGAAGLAAAAVIGAGSGGGDGGGGGPTRIPPSVNEDGTITIGGDDADNPTIAITGGGEPGSDVGVTIGDKTVETVIDESGEWDVVFEGDTFPEDGEHDVVVVVTEPDDTETTLDGPSIVIDTTPPEVTVEEGTVATDHVVNAEDYEDGVDIAGQGEPGAAIKVVVDGQEQTTVIGDDGHWAVTFDPADLAGGEREAEVLITATDSFGNSTTVTDALAIDTVPHPITINGAAIGGDGVVNFAEAAAGFQVTGTSAPGATVRVTLGDVERDVLVDGAGNWSAQFDASHIQAGESEATVTASTIDAAGNPSQTTGTFHIDTEVRDFAMSGTPGGADAVINAAEQGDGFTMTGQVEPGSSVVATFRGAQVSADVAADGSWSATFTGGQIPAGTYVADVVAVATDAANNTSELRQSVSVDTEAGQLTLNAASIGGDGVINGAEADAGVLVTGTADPGATVIVTLDGVEHAAQANTNGQWQSLYSSQEITRGTHDPQVTARTQDAAGNPTFVEASVHVDTQVENLNLSDLNIAITEDGRNVINNDVATQGFSVTGTIEPGSQVFVTIDGVRHAAAVDGNGNWLANFAANEIGSGQRFADLRVDVTDPAGNEAVLTDTVQIDTFVDELSLQGPITADNVVNIAEAQGGLQLSGRVEPGSSATIDVFGRSYDAAVDSAGNWTLLVPQADIPQEDGSTDMVINATDWAGNTDTITETLTYDMVAPDTPGIVGYFREGGGYRNATVETNEDEISIHQVDAGGNVQELALGEQANAFTGETDYFFLDDAGGIQPVSDGSQLVVSATDPGGNTASTYVVLDETSTSVVNIANPNLAAFDIETIDLRFGDQAQLTLSEEQILALSGNSDRVLIQGGADDHLTISGAQSAGTTQIDGQTYDVYTLSTDATLVVDDDIQVVT</sequence>
<proteinExistence type="predicted"/>
<dbReference type="GO" id="GO:0005975">
    <property type="term" value="P:carbohydrate metabolic process"/>
    <property type="evidence" value="ECO:0007669"/>
    <property type="project" value="TreeGrafter"/>
</dbReference>
<gene>
    <name evidence="1" type="ORF">SAMN04487859_10737</name>
</gene>
<dbReference type="STRING" id="1005928.SAMN04487859_10737"/>
<dbReference type="PANTHER" id="PTHR22901">
    <property type="entry name" value="SIALATE O-ACETYLESTERASE"/>
    <property type="match status" value="1"/>
</dbReference>
<dbReference type="AlphaFoldDB" id="A0A1I5B3P2"/>
<protein>
    <submittedName>
        <fullName evidence="1">Uncharacterized protein</fullName>
    </submittedName>
</protein>
<dbReference type="PANTHER" id="PTHR22901:SF0">
    <property type="entry name" value="SIALATE O-ACETYLESTERASE"/>
    <property type="match status" value="1"/>
</dbReference>